<keyword evidence="4 10" id="KW-1003">Cell membrane</keyword>
<dbReference type="Proteomes" id="UP000317315">
    <property type="component" value="Unassembled WGS sequence"/>
</dbReference>
<keyword evidence="7 9" id="KW-1133">Transmembrane helix</keyword>
<evidence type="ECO:0000256" key="2">
    <source>
        <dbReference type="ARBA" id="ARBA00007069"/>
    </source>
</evidence>
<evidence type="ECO:0000313" key="12">
    <source>
        <dbReference type="EMBL" id="SMO57028.1"/>
    </source>
</evidence>
<feature type="transmembrane region" description="Helical" evidence="9">
    <location>
        <begin position="107"/>
        <end position="130"/>
    </location>
</feature>
<proteinExistence type="inferred from homology"/>
<dbReference type="PROSITE" id="PS50928">
    <property type="entry name" value="ABC_TM1"/>
    <property type="match status" value="1"/>
</dbReference>
<evidence type="ECO:0000256" key="5">
    <source>
        <dbReference type="ARBA" id="ARBA00022592"/>
    </source>
</evidence>
<dbReference type="PANTHER" id="PTHR30425:SF1">
    <property type="entry name" value="PHOSPHATE TRANSPORT SYSTEM PERMEASE PROTEIN PSTC"/>
    <property type="match status" value="1"/>
</dbReference>
<feature type="transmembrane region" description="Helical" evidence="9">
    <location>
        <begin position="163"/>
        <end position="183"/>
    </location>
</feature>
<evidence type="ECO:0000313" key="13">
    <source>
        <dbReference type="Proteomes" id="UP000317315"/>
    </source>
</evidence>
<dbReference type="RefSeq" id="WP_142935457.1">
    <property type="nucleotide sequence ID" value="NZ_FXTM01000011.1"/>
</dbReference>
<feature type="transmembrane region" description="Helical" evidence="9">
    <location>
        <begin position="214"/>
        <end position="234"/>
    </location>
</feature>
<sequence length="309" mass="33886">MEYRRDRLADWLFGNVAFVSVILVVLILFALFIVLYSESRLSIETFGVWKFIKSTVWNPPMNKFGGAPAIFGSVVSTVISIIIAVPVAIGIAIFLTEIAPHYLRTPVGVAIELLAAIPSIIYGMWGLFFFAPFMRDKLQPIIHATLGKIPVIGSWFSGYTPGIGLLTASIVLSIMILPFTAAISRDSFKMVPDILKESAYALGATKWDVMKDVVIPYAKLGVIGGVILSLGRALGETMAVTFVMGNQPVIPKSLLEPATSITVTLANEFTEADTDLYLSSLFYLALILFVMSFLVIFIGKFVFLKKVER</sequence>
<evidence type="ECO:0000256" key="1">
    <source>
        <dbReference type="ARBA" id="ARBA00004651"/>
    </source>
</evidence>
<feature type="transmembrane region" description="Helical" evidence="9">
    <location>
        <begin position="12"/>
        <end position="36"/>
    </location>
</feature>
<dbReference type="Gene3D" id="1.10.3720.10">
    <property type="entry name" value="MetI-like"/>
    <property type="match status" value="1"/>
</dbReference>
<comment type="function">
    <text evidence="10">Part of the binding-protein-dependent transport system for phosphate; probably responsible for the translocation of the substrate across the membrane.</text>
</comment>
<dbReference type="InterPro" id="IPR011864">
    <property type="entry name" value="Phosphate_PstC"/>
</dbReference>
<feature type="domain" description="ABC transmembrane type-1" evidence="11">
    <location>
        <begin position="70"/>
        <end position="299"/>
    </location>
</feature>
<keyword evidence="13" id="KW-1185">Reference proteome</keyword>
<keyword evidence="5 10" id="KW-0592">Phosphate transport</keyword>
<evidence type="ECO:0000256" key="7">
    <source>
        <dbReference type="ARBA" id="ARBA00022989"/>
    </source>
</evidence>
<dbReference type="InterPro" id="IPR000515">
    <property type="entry name" value="MetI-like"/>
</dbReference>
<gene>
    <name evidence="12" type="ORF">SAMN06269117_11163</name>
</gene>
<organism evidence="12 13">
    <name type="scientific">Balnearium lithotrophicum</name>
    <dbReference type="NCBI Taxonomy" id="223788"/>
    <lineage>
        <taxon>Bacteria</taxon>
        <taxon>Pseudomonadati</taxon>
        <taxon>Aquificota</taxon>
        <taxon>Aquificia</taxon>
        <taxon>Desulfurobacteriales</taxon>
        <taxon>Desulfurobacteriaceae</taxon>
        <taxon>Balnearium</taxon>
    </lineage>
</organism>
<keyword evidence="6 9" id="KW-0812">Transmembrane</keyword>
<accession>A0A521CC87</accession>
<dbReference type="AlphaFoldDB" id="A0A521CC87"/>
<evidence type="ECO:0000256" key="6">
    <source>
        <dbReference type="ARBA" id="ARBA00022692"/>
    </source>
</evidence>
<comment type="subcellular location">
    <subcellularLocation>
        <location evidence="1 9">Cell membrane</location>
        <topology evidence="1 9">Multi-pass membrane protein</topology>
    </subcellularLocation>
</comment>
<evidence type="ECO:0000256" key="4">
    <source>
        <dbReference type="ARBA" id="ARBA00022475"/>
    </source>
</evidence>
<dbReference type="SUPFAM" id="SSF161098">
    <property type="entry name" value="MetI-like"/>
    <property type="match status" value="1"/>
</dbReference>
<dbReference type="InterPro" id="IPR035906">
    <property type="entry name" value="MetI-like_sf"/>
</dbReference>
<dbReference type="CDD" id="cd06261">
    <property type="entry name" value="TM_PBP2"/>
    <property type="match status" value="1"/>
</dbReference>
<keyword evidence="3 9" id="KW-0813">Transport</keyword>
<evidence type="ECO:0000259" key="11">
    <source>
        <dbReference type="PROSITE" id="PS50928"/>
    </source>
</evidence>
<comment type="similarity">
    <text evidence="2 10">Belongs to the binding-protein-dependent transport system permease family. CysTW subfamily.</text>
</comment>
<dbReference type="GO" id="GO:0005886">
    <property type="term" value="C:plasma membrane"/>
    <property type="evidence" value="ECO:0007669"/>
    <property type="project" value="UniProtKB-SubCell"/>
</dbReference>
<evidence type="ECO:0000256" key="3">
    <source>
        <dbReference type="ARBA" id="ARBA00022448"/>
    </source>
</evidence>
<protein>
    <recommendedName>
        <fullName evidence="10">Phosphate transport system permease protein</fullName>
    </recommendedName>
</protein>
<dbReference type="GO" id="GO:0005315">
    <property type="term" value="F:phosphate transmembrane transporter activity"/>
    <property type="evidence" value="ECO:0007669"/>
    <property type="project" value="InterPro"/>
</dbReference>
<dbReference type="Pfam" id="PF00528">
    <property type="entry name" value="BPD_transp_1"/>
    <property type="match status" value="1"/>
</dbReference>
<dbReference type="NCBIfam" id="TIGR02138">
    <property type="entry name" value="phosphate_pstC"/>
    <property type="match status" value="1"/>
</dbReference>
<evidence type="ECO:0000256" key="8">
    <source>
        <dbReference type="ARBA" id="ARBA00023136"/>
    </source>
</evidence>
<reference evidence="12 13" key="1">
    <citation type="submission" date="2017-05" db="EMBL/GenBank/DDBJ databases">
        <authorList>
            <person name="Varghese N."/>
            <person name="Submissions S."/>
        </authorList>
    </citation>
    <scope>NUCLEOTIDE SEQUENCE [LARGE SCALE GENOMIC DNA]</scope>
    <source>
        <strain evidence="12 13">DSM 16304</strain>
    </source>
</reference>
<name>A0A521CC87_9BACT</name>
<dbReference type="OrthoDB" id="9785113at2"/>
<dbReference type="InterPro" id="IPR051124">
    <property type="entry name" value="Phosphate_Transport_Permease"/>
</dbReference>
<keyword evidence="8 9" id="KW-0472">Membrane</keyword>
<feature type="transmembrane region" description="Helical" evidence="9">
    <location>
        <begin position="69"/>
        <end position="95"/>
    </location>
</feature>
<feature type="transmembrane region" description="Helical" evidence="9">
    <location>
        <begin position="281"/>
        <end position="303"/>
    </location>
</feature>
<dbReference type="GO" id="GO:0006817">
    <property type="term" value="P:phosphate ion transport"/>
    <property type="evidence" value="ECO:0007669"/>
    <property type="project" value="UniProtKB-KW"/>
</dbReference>
<evidence type="ECO:0000256" key="9">
    <source>
        <dbReference type="RuleBase" id="RU363032"/>
    </source>
</evidence>
<dbReference type="EMBL" id="FXTM01000011">
    <property type="protein sequence ID" value="SMO57028.1"/>
    <property type="molecule type" value="Genomic_DNA"/>
</dbReference>
<evidence type="ECO:0000256" key="10">
    <source>
        <dbReference type="RuleBase" id="RU363054"/>
    </source>
</evidence>
<dbReference type="PANTHER" id="PTHR30425">
    <property type="entry name" value="PHOSPHATE TRANSPORT SYSTEM PERMEASE PROTEIN PST"/>
    <property type="match status" value="1"/>
</dbReference>